<evidence type="ECO:0000313" key="3">
    <source>
        <dbReference type="Proteomes" id="UP001174136"/>
    </source>
</evidence>
<evidence type="ECO:0000313" key="2">
    <source>
        <dbReference type="EMBL" id="KAK0148961.1"/>
    </source>
</evidence>
<dbReference type="InterPro" id="IPR012337">
    <property type="entry name" value="RNaseH-like_sf"/>
</dbReference>
<dbReference type="PANTHER" id="PTHR45749">
    <property type="match status" value="1"/>
</dbReference>
<dbReference type="InterPro" id="IPR025398">
    <property type="entry name" value="DUF4371"/>
</dbReference>
<gene>
    <name evidence="2" type="primary">ZMYM1_20</name>
    <name evidence="2" type="ORF">N1851_010645</name>
</gene>
<name>A0AA47MZK3_MERPO</name>
<protein>
    <submittedName>
        <fullName evidence="2">Zinc finger MYM-type protein 1</fullName>
    </submittedName>
</protein>
<feature type="domain" description="DUF4371" evidence="1">
    <location>
        <begin position="148"/>
        <end position="324"/>
    </location>
</feature>
<sequence length="603" mass="68649">MADGGEEIDLVADMLTKPFSRRSFQEKLDIVKNGRQTPKLANLFQPGKGFVRHFQVSNYERYPWLTASEDHCTLYCWECLLFANDRLGVWSHSGFANLSCLTKAAGRHQSTAGHLQATVLLKTFGETRVDLQLNEQVRRETELHNEKVKKNREILKRLIDCVIFLGKQELSFRGHDESAGSTNRGNYLELPSFLAENTDLHYHLTTNKVFCGTSGKIQNDLISAIAEVMGEEIKREINKAQFVAVMVDETTDASNAAQLALVLRYVTDIGVKERFVRFEDVTSGKQADDIAALIVGFLEEYECLDKVVAQCYDGAAVMSSGLNGVQAKVKERAPIALFIHCHAHRLNLVLTQGASKLKECKIFFAHLNGLAAFFSRSPKRTQLLDDICQRRLPRVAPTRWQYTSRLVSTVFEKRDALKELFDHILEHHDNYDEDSLRCADGFNARLDDFEFCFLLHTFNGIFEHSDVLFAILQSKTLDVQFCLARVKEFCDTIERARGQFDEIYEATACISSAPSARRGPAKGDVRAHYHQLHSNVLDNILCQIRNRFQDHEQLMFLSLLDPQQFKTYRKKFPHSLLQLNAESRNTVQSVPAENRTDCNVCHD</sequence>
<dbReference type="AlphaFoldDB" id="A0AA47MZK3"/>
<proteinExistence type="predicted"/>
<dbReference type="Pfam" id="PF14291">
    <property type="entry name" value="DUF4371"/>
    <property type="match status" value="1"/>
</dbReference>
<evidence type="ECO:0000259" key="1">
    <source>
        <dbReference type="Pfam" id="PF14291"/>
    </source>
</evidence>
<dbReference type="SUPFAM" id="SSF53098">
    <property type="entry name" value="Ribonuclease H-like"/>
    <property type="match status" value="1"/>
</dbReference>
<accession>A0AA47MZK3</accession>
<comment type="caution">
    <text evidence="2">The sequence shown here is derived from an EMBL/GenBank/DDBJ whole genome shotgun (WGS) entry which is preliminary data.</text>
</comment>
<reference evidence="2" key="1">
    <citation type="journal article" date="2023" name="Front. Mar. Sci.">
        <title>A new Merluccius polli reference genome to investigate the effects of global change in West African waters.</title>
        <authorList>
            <person name="Mateo J.L."/>
            <person name="Blanco-Fernandez C."/>
            <person name="Garcia-Vazquez E."/>
            <person name="Machado-Schiaffino G."/>
        </authorList>
    </citation>
    <scope>NUCLEOTIDE SEQUENCE</scope>
    <source>
        <strain evidence="2">C29</strain>
        <tissue evidence="2">Fin</tissue>
    </source>
</reference>
<organism evidence="2 3">
    <name type="scientific">Merluccius polli</name>
    <name type="common">Benguela hake</name>
    <name type="synonym">Merluccius cadenati</name>
    <dbReference type="NCBI Taxonomy" id="89951"/>
    <lineage>
        <taxon>Eukaryota</taxon>
        <taxon>Metazoa</taxon>
        <taxon>Chordata</taxon>
        <taxon>Craniata</taxon>
        <taxon>Vertebrata</taxon>
        <taxon>Euteleostomi</taxon>
        <taxon>Actinopterygii</taxon>
        <taxon>Neopterygii</taxon>
        <taxon>Teleostei</taxon>
        <taxon>Neoteleostei</taxon>
        <taxon>Acanthomorphata</taxon>
        <taxon>Zeiogadaria</taxon>
        <taxon>Gadariae</taxon>
        <taxon>Gadiformes</taxon>
        <taxon>Gadoidei</taxon>
        <taxon>Merlucciidae</taxon>
        <taxon>Merluccius</taxon>
    </lineage>
</organism>
<dbReference type="PANTHER" id="PTHR45749:SF28">
    <property type="entry name" value="ZINC FINGER MYM-TYPE PROTEIN 1-LIKE-RELATED"/>
    <property type="match status" value="1"/>
</dbReference>
<keyword evidence="3" id="KW-1185">Reference proteome</keyword>
<dbReference type="Proteomes" id="UP001174136">
    <property type="component" value="Unassembled WGS sequence"/>
</dbReference>
<dbReference type="EMBL" id="JAOPHQ010001991">
    <property type="protein sequence ID" value="KAK0148961.1"/>
    <property type="molecule type" value="Genomic_DNA"/>
</dbReference>